<keyword evidence="2" id="KW-1185">Reference proteome</keyword>
<dbReference type="Proteomes" id="UP001597118">
    <property type="component" value="Unassembled WGS sequence"/>
</dbReference>
<dbReference type="RefSeq" id="WP_379663988.1">
    <property type="nucleotide sequence ID" value="NZ_JBHUDG010000049.1"/>
</dbReference>
<evidence type="ECO:0000313" key="1">
    <source>
        <dbReference type="EMBL" id="MFD1631620.1"/>
    </source>
</evidence>
<reference evidence="2" key="1">
    <citation type="journal article" date="2019" name="Int. J. Syst. Evol. Microbiol.">
        <title>The Global Catalogue of Microorganisms (GCM) 10K type strain sequencing project: providing services to taxonomists for standard genome sequencing and annotation.</title>
        <authorList>
            <consortium name="The Broad Institute Genomics Platform"/>
            <consortium name="The Broad Institute Genome Sequencing Center for Infectious Disease"/>
            <person name="Wu L."/>
            <person name="Ma J."/>
        </authorList>
    </citation>
    <scope>NUCLEOTIDE SEQUENCE [LARGE SCALE GENOMIC DNA]</scope>
    <source>
        <strain evidence="2">CCUG 53762</strain>
    </source>
</reference>
<name>A0ABW4IFU1_9SPHI</name>
<comment type="caution">
    <text evidence="1">The sequence shown here is derived from an EMBL/GenBank/DDBJ whole genome shotgun (WGS) entry which is preliminary data.</text>
</comment>
<accession>A0ABW4IFU1</accession>
<gene>
    <name evidence="1" type="ORF">ACFSAH_17225</name>
</gene>
<evidence type="ECO:0000313" key="2">
    <source>
        <dbReference type="Proteomes" id="UP001597118"/>
    </source>
</evidence>
<protein>
    <submittedName>
        <fullName evidence="1">Uncharacterized protein</fullName>
    </submittedName>
</protein>
<organism evidence="1 2">
    <name type="scientific">Pseudopedobacter beijingensis</name>
    <dbReference type="NCBI Taxonomy" id="1207056"/>
    <lineage>
        <taxon>Bacteria</taxon>
        <taxon>Pseudomonadati</taxon>
        <taxon>Bacteroidota</taxon>
        <taxon>Sphingobacteriia</taxon>
        <taxon>Sphingobacteriales</taxon>
        <taxon>Sphingobacteriaceae</taxon>
        <taxon>Pseudopedobacter</taxon>
    </lineage>
</organism>
<proteinExistence type="predicted"/>
<sequence>MKLKTILSGSLVAVSLFISKSYAQKSQPIDFKPNNLLVVRVGDGSSGLNDKAAPVFLDEYTPTGSLVQSTSMPIAGKGANAAFVLSGNNQSQGYSSLSANGQFVTLIGYDAAPGTDATALKSASTPKVIALVSKKGIDTRTAEAIDIIDTRTAVTTNGKDIWFAGQKEGIRYIYAGSSKSERISPPSPNAGRILNIYDNQLYVSTSNPSGYITKVGNGTPISSTRVSPIVPYVPDLNFLVHGYVFFDTDPSVPGLDLLYVNGDQGTGYLRKYVNDGSRWTEVGAPATGAAFKNAALTGTIEDGKVVLYASNNSKITKITDNAAANNKLDVKTEVLVSAPANTAFRGLTFTPDSKPVLVKK</sequence>
<dbReference type="EMBL" id="JBHUDG010000049">
    <property type="protein sequence ID" value="MFD1631620.1"/>
    <property type="molecule type" value="Genomic_DNA"/>
</dbReference>